<dbReference type="InterPro" id="IPR051533">
    <property type="entry name" value="WaaL-like"/>
</dbReference>
<evidence type="ECO:0000313" key="8">
    <source>
        <dbReference type="Proteomes" id="UP000033514"/>
    </source>
</evidence>
<sequence length="401" mass="41556">MSDTFRPFFVIIALIAILAMAPVAPEAGNILFLTIGLASILFMFRHAGSAFRRPIVWGILLGLLLVAIAYVVGSGTFQGLIGIVYFAPLFAIWPLMAMGHQPRADETAAGLMGVLALSGVAGAAALGISDVAATGTTRAGGIVANPIHYADVALLAGAFSVAGFLFVRSPWRFLFLFGPAFAAVAVTLSGTRGAMVAMALMLFAGWLTMALKRLVSFKVSALVIVGLAIVTGLAVWLGASQLSGVQRVLTDIGSTLSSGLPTDDSTSIRLQMYLGGLRAFLESPIFGQGPLDFVAVADSLADVPFGGAPHLHNDLADFAASAGVLGLVAYGLFMAAPILEVLRLPDSQNRSRLLVLAVTLVTGFFTMGLTNAMFGILTLTSCYAGICIVIGVLADDISAQS</sequence>
<protein>
    <recommendedName>
        <fullName evidence="6">O-antigen ligase-related domain-containing protein</fullName>
    </recommendedName>
</protein>
<evidence type="ECO:0000256" key="4">
    <source>
        <dbReference type="ARBA" id="ARBA00023136"/>
    </source>
</evidence>
<feature type="transmembrane region" description="Helical" evidence="5">
    <location>
        <begin position="148"/>
        <end position="166"/>
    </location>
</feature>
<keyword evidence="2 5" id="KW-0812">Transmembrane</keyword>
<keyword evidence="3 5" id="KW-1133">Transmembrane helix</keyword>
<name>A0A0F5LDH5_9HYPH</name>
<evidence type="ECO:0000256" key="1">
    <source>
        <dbReference type="ARBA" id="ARBA00004141"/>
    </source>
</evidence>
<dbReference type="Proteomes" id="UP000033514">
    <property type="component" value="Unassembled WGS sequence"/>
</dbReference>
<dbReference type="PANTHER" id="PTHR37422:SF13">
    <property type="entry name" value="LIPOPOLYSACCHARIDE BIOSYNTHESIS PROTEIN PA4999-RELATED"/>
    <property type="match status" value="1"/>
</dbReference>
<feature type="transmembrane region" description="Helical" evidence="5">
    <location>
        <begin position="55"/>
        <end position="73"/>
    </location>
</feature>
<comment type="caution">
    <text evidence="7">The sequence shown here is derived from an EMBL/GenBank/DDBJ whole genome shotgun (WGS) entry which is preliminary data.</text>
</comment>
<feature type="transmembrane region" description="Helical" evidence="5">
    <location>
        <begin position="173"/>
        <end position="189"/>
    </location>
</feature>
<dbReference type="InterPro" id="IPR007016">
    <property type="entry name" value="O-antigen_ligase-rel_domated"/>
</dbReference>
<dbReference type="OrthoDB" id="7943468at2"/>
<evidence type="ECO:0000256" key="3">
    <source>
        <dbReference type="ARBA" id="ARBA00022989"/>
    </source>
</evidence>
<dbReference type="STRING" id="361041.VW35_07970"/>
<reference evidence="7 8" key="1">
    <citation type="submission" date="2015-03" db="EMBL/GenBank/DDBJ databases">
        <authorList>
            <person name="Hassan Y.I."/>
            <person name="Lepp D."/>
            <person name="Zhou T."/>
        </authorList>
    </citation>
    <scope>NUCLEOTIDE SEQUENCE [LARGE SCALE GENOMIC DNA]</scope>
    <source>
        <strain evidence="7 8">GH2-10</strain>
    </source>
</reference>
<feature type="transmembrane region" description="Helical" evidence="5">
    <location>
        <begin position="30"/>
        <end position="48"/>
    </location>
</feature>
<dbReference type="AlphaFoldDB" id="A0A0F5LDH5"/>
<dbReference type="PANTHER" id="PTHR37422">
    <property type="entry name" value="TEICHURONIC ACID BIOSYNTHESIS PROTEIN TUAE"/>
    <property type="match status" value="1"/>
</dbReference>
<dbReference type="EMBL" id="LAJG01000014">
    <property type="protein sequence ID" value="KKB80325.1"/>
    <property type="molecule type" value="Genomic_DNA"/>
</dbReference>
<feature type="transmembrane region" description="Helical" evidence="5">
    <location>
        <begin position="318"/>
        <end position="339"/>
    </location>
</feature>
<feature type="domain" description="O-antigen ligase-related" evidence="6">
    <location>
        <begin position="181"/>
        <end position="330"/>
    </location>
</feature>
<feature type="transmembrane region" description="Helical" evidence="5">
    <location>
        <begin position="219"/>
        <end position="239"/>
    </location>
</feature>
<evidence type="ECO:0000256" key="5">
    <source>
        <dbReference type="SAM" id="Phobius"/>
    </source>
</evidence>
<keyword evidence="8" id="KW-1185">Reference proteome</keyword>
<feature type="transmembrane region" description="Helical" evidence="5">
    <location>
        <begin position="195"/>
        <end position="212"/>
    </location>
</feature>
<keyword evidence="4 5" id="KW-0472">Membrane</keyword>
<feature type="transmembrane region" description="Helical" evidence="5">
    <location>
        <begin position="108"/>
        <end position="128"/>
    </location>
</feature>
<organism evidence="7 8">
    <name type="scientific">Devosia soli</name>
    <dbReference type="NCBI Taxonomy" id="361041"/>
    <lineage>
        <taxon>Bacteria</taxon>
        <taxon>Pseudomonadati</taxon>
        <taxon>Pseudomonadota</taxon>
        <taxon>Alphaproteobacteria</taxon>
        <taxon>Hyphomicrobiales</taxon>
        <taxon>Devosiaceae</taxon>
        <taxon>Devosia</taxon>
    </lineage>
</organism>
<dbReference type="GO" id="GO:0016020">
    <property type="term" value="C:membrane"/>
    <property type="evidence" value="ECO:0007669"/>
    <property type="project" value="UniProtKB-SubCell"/>
</dbReference>
<comment type="subcellular location">
    <subcellularLocation>
        <location evidence="1">Membrane</location>
        <topology evidence="1">Multi-pass membrane protein</topology>
    </subcellularLocation>
</comment>
<feature type="transmembrane region" description="Helical" evidence="5">
    <location>
        <begin position="79"/>
        <end position="96"/>
    </location>
</feature>
<proteinExistence type="predicted"/>
<feature type="transmembrane region" description="Helical" evidence="5">
    <location>
        <begin position="351"/>
        <end position="368"/>
    </location>
</feature>
<dbReference type="Pfam" id="PF04932">
    <property type="entry name" value="Wzy_C"/>
    <property type="match status" value="1"/>
</dbReference>
<feature type="transmembrane region" description="Helical" evidence="5">
    <location>
        <begin position="7"/>
        <end position="24"/>
    </location>
</feature>
<evidence type="ECO:0000313" key="7">
    <source>
        <dbReference type="EMBL" id="KKB80325.1"/>
    </source>
</evidence>
<evidence type="ECO:0000259" key="6">
    <source>
        <dbReference type="Pfam" id="PF04932"/>
    </source>
</evidence>
<dbReference type="PATRIC" id="fig|361041.3.peg.935"/>
<accession>A0A0F5LDH5</accession>
<evidence type="ECO:0000256" key="2">
    <source>
        <dbReference type="ARBA" id="ARBA00022692"/>
    </source>
</evidence>
<dbReference type="RefSeq" id="WP_046142387.1">
    <property type="nucleotide sequence ID" value="NZ_LAJG01000014.1"/>
</dbReference>
<gene>
    <name evidence="7" type="ORF">VW35_07970</name>
</gene>
<feature type="transmembrane region" description="Helical" evidence="5">
    <location>
        <begin position="374"/>
        <end position="394"/>
    </location>
</feature>